<dbReference type="EMBL" id="MLCB01000193">
    <property type="protein sequence ID" value="OJI92216.1"/>
    <property type="molecule type" value="Genomic_DNA"/>
</dbReference>
<keyword evidence="4 11" id="KW-1003">Cell membrane</keyword>
<feature type="domain" description="ABC transmembrane type-2" evidence="13">
    <location>
        <begin position="49"/>
        <end position="270"/>
    </location>
</feature>
<keyword evidence="15" id="KW-1185">Reference proteome</keyword>
<protein>
    <recommendedName>
        <fullName evidence="11">Transport permease protein</fullName>
    </recommendedName>
</protein>
<dbReference type="PROSITE" id="PS51012">
    <property type="entry name" value="ABC_TM2"/>
    <property type="match status" value="1"/>
</dbReference>
<dbReference type="PANTHER" id="PTHR30413:SF10">
    <property type="entry name" value="CAPSULE POLYSACCHARIDE EXPORT INNER-MEMBRANE PROTEIN CTRC"/>
    <property type="match status" value="1"/>
</dbReference>
<dbReference type="InterPro" id="IPR047817">
    <property type="entry name" value="ABC2_TM_bact-type"/>
</dbReference>
<evidence type="ECO:0000256" key="12">
    <source>
        <dbReference type="SAM" id="MobiDB-lite"/>
    </source>
</evidence>
<dbReference type="GO" id="GO:0015920">
    <property type="term" value="P:lipopolysaccharide transport"/>
    <property type="evidence" value="ECO:0007669"/>
    <property type="project" value="TreeGrafter"/>
</dbReference>
<reference evidence="14 15" key="1">
    <citation type="submission" date="2016-10" db="EMBL/GenBank/DDBJ databases">
        <title>Genome sequence of Planktotalea frisia SH6-1.</title>
        <authorList>
            <person name="Poehlein A."/>
            <person name="Bakenhus I."/>
            <person name="Voget S."/>
            <person name="Brinkhoff T."/>
            <person name="Simon M."/>
        </authorList>
    </citation>
    <scope>NUCLEOTIDE SEQUENCE [LARGE SCALE GENOMIC DNA]</scope>
    <source>
        <strain evidence="14 15">SH6-1</strain>
    </source>
</reference>
<comment type="similarity">
    <text evidence="2 11">Belongs to the ABC-2 integral membrane protein family.</text>
</comment>
<evidence type="ECO:0000313" key="15">
    <source>
        <dbReference type="Proteomes" id="UP000184514"/>
    </source>
</evidence>
<evidence type="ECO:0000256" key="5">
    <source>
        <dbReference type="ARBA" id="ARBA00022597"/>
    </source>
</evidence>
<comment type="subcellular location">
    <subcellularLocation>
        <location evidence="11">Cell inner membrane</location>
        <topology evidence="11">Multi-pass membrane protein</topology>
    </subcellularLocation>
    <subcellularLocation>
        <location evidence="1">Cell membrane</location>
        <topology evidence="1">Multi-pass membrane protein</topology>
    </subcellularLocation>
</comment>
<feature type="transmembrane region" description="Helical" evidence="11">
    <location>
        <begin position="125"/>
        <end position="151"/>
    </location>
</feature>
<dbReference type="AlphaFoldDB" id="A0A1L9NSD6"/>
<feature type="transmembrane region" description="Helical" evidence="11">
    <location>
        <begin position="248"/>
        <end position="267"/>
    </location>
</feature>
<dbReference type="STRING" id="696762.PFRI_35480"/>
<keyword evidence="6 11" id="KW-0812">Transmembrane</keyword>
<evidence type="ECO:0000256" key="8">
    <source>
        <dbReference type="ARBA" id="ARBA00022989"/>
    </source>
</evidence>
<evidence type="ECO:0000256" key="4">
    <source>
        <dbReference type="ARBA" id="ARBA00022475"/>
    </source>
</evidence>
<evidence type="ECO:0000256" key="2">
    <source>
        <dbReference type="ARBA" id="ARBA00007783"/>
    </source>
</evidence>
<proteinExistence type="inferred from homology"/>
<dbReference type="GO" id="GO:0015774">
    <property type="term" value="P:polysaccharide transport"/>
    <property type="evidence" value="ECO:0007669"/>
    <property type="project" value="UniProtKB-KW"/>
</dbReference>
<organism evidence="14 15">
    <name type="scientific">Planktotalea frisia</name>
    <dbReference type="NCBI Taxonomy" id="696762"/>
    <lineage>
        <taxon>Bacteria</taxon>
        <taxon>Pseudomonadati</taxon>
        <taxon>Pseudomonadota</taxon>
        <taxon>Alphaproteobacteria</taxon>
        <taxon>Rhodobacterales</taxon>
        <taxon>Paracoccaceae</taxon>
        <taxon>Planktotalea</taxon>
    </lineage>
</organism>
<keyword evidence="10 11" id="KW-0472">Membrane</keyword>
<feature type="transmembrane region" description="Helical" evidence="11">
    <location>
        <begin position="223"/>
        <end position="242"/>
    </location>
</feature>
<dbReference type="InterPro" id="IPR013525">
    <property type="entry name" value="ABC2_TM"/>
</dbReference>
<feature type="transmembrane region" description="Helical" evidence="11">
    <location>
        <begin position="192"/>
        <end position="211"/>
    </location>
</feature>
<dbReference type="GO" id="GO:0140359">
    <property type="term" value="F:ABC-type transporter activity"/>
    <property type="evidence" value="ECO:0007669"/>
    <property type="project" value="InterPro"/>
</dbReference>
<dbReference type="Pfam" id="PF01061">
    <property type="entry name" value="ABC2_membrane"/>
    <property type="match status" value="1"/>
</dbReference>
<evidence type="ECO:0000256" key="10">
    <source>
        <dbReference type="ARBA" id="ARBA00023136"/>
    </source>
</evidence>
<evidence type="ECO:0000256" key="9">
    <source>
        <dbReference type="ARBA" id="ARBA00023047"/>
    </source>
</evidence>
<feature type="transmembrane region" description="Helical" evidence="11">
    <location>
        <begin position="163"/>
        <end position="186"/>
    </location>
</feature>
<accession>A0A1L9NSD6</accession>
<evidence type="ECO:0000256" key="6">
    <source>
        <dbReference type="ARBA" id="ARBA00022692"/>
    </source>
</evidence>
<evidence type="ECO:0000256" key="3">
    <source>
        <dbReference type="ARBA" id="ARBA00022448"/>
    </source>
</evidence>
<sequence length="277" mass="31114">MASMGCKQRMMSSPSHETASLRPPRFLTLRTVIALMLREMGSTYGRSPGGYFWAIAQPIGMIMVLALAFGLLFRSPSLGTSFILFYSTGFLPFDLYNQLQSKISSSLIYSRAMLAYPRVTWLDTILARFVLNTITLLTVFCIVITGILLVVDTHTIISITPILLGLSMAAALGLGVGLMNCLLGGLFPVWDILWRIIMRPMFMASGVLFIFEDMPRFVQTILWWNPVFHVTGLMRMGFYQTYSADYISLRYGFGVAFVLMAAGLLFLRANYQRVLEK</sequence>
<dbReference type="GO" id="GO:0043190">
    <property type="term" value="C:ATP-binding cassette (ABC) transporter complex"/>
    <property type="evidence" value="ECO:0007669"/>
    <property type="project" value="InterPro"/>
</dbReference>
<evidence type="ECO:0000259" key="13">
    <source>
        <dbReference type="PROSITE" id="PS51012"/>
    </source>
</evidence>
<keyword evidence="5" id="KW-0762">Sugar transport</keyword>
<dbReference type="PANTHER" id="PTHR30413">
    <property type="entry name" value="INNER MEMBRANE TRANSPORT PERMEASE"/>
    <property type="match status" value="1"/>
</dbReference>
<keyword evidence="8 11" id="KW-1133">Transmembrane helix</keyword>
<evidence type="ECO:0000256" key="1">
    <source>
        <dbReference type="ARBA" id="ARBA00004651"/>
    </source>
</evidence>
<feature type="transmembrane region" description="Helical" evidence="11">
    <location>
        <begin position="51"/>
        <end position="73"/>
    </location>
</feature>
<evidence type="ECO:0000313" key="14">
    <source>
        <dbReference type="EMBL" id="OJI92216.1"/>
    </source>
</evidence>
<dbReference type="Proteomes" id="UP000184514">
    <property type="component" value="Unassembled WGS sequence"/>
</dbReference>
<keyword evidence="3 11" id="KW-0813">Transport</keyword>
<comment type="caution">
    <text evidence="14">The sequence shown here is derived from an EMBL/GenBank/DDBJ whole genome shotgun (WGS) entry which is preliminary data.</text>
</comment>
<name>A0A1L9NSD6_9RHOB</name>
<keyword evidence="7" id="KW-0972">Capsule biogenesis/degradation</keyword>
<dbReference type="PRINTS" id="PR00164">
    <property type="entry name" value="ABC2TRNSPORT"/>
</dbReference>
<gene>
    <name evidence="14" type="primary">kpsM</name>
    <name evidence="14" type="ORF">PFRI_35480</name>
</gene>
<feature type="region of interest" description="Disordered" evidence="12">
    <location>
        <begin position="1"/>
        <end position="20"/>
    </location>
</feature>
<evidence type="ECO:0000256" key="11">
    <source>
        <dbReference type="RuleBase" id="RU361157"/>
    </source>
</evidence>
<keyword evidence="9" id="KW-0625">Polysaccharide transport</keyword>
<dbReference type="InterPro" id="IPR000412">
    <property type="entry name" value="ABC_2_transport"/>
</dbReference>
<evidence type="ECO:0000256" key="7">
    <source>
        <dbReference type="ARBA" id="ARBA00022903"/>
    </source>
</evidence>